<evidence type="ECO:0000313" key="1">
    <source>
        <dbReference type="EMBL" id="WFL78388.1"/>
    </source>
</evidence>
<dbReference type="EMBL" id="CP121106">
    <property type="protein sequence ID" value="WFL78388.1"/>
    <property type="molecule type" value="Genomic_DNA"/>
</dbReference>
<proteinExistence type="predicted"/>
<accession>A0ABY8FTQ3</accession>
<reference evidence="1 2" key="1">
    <citation type="submission" date="2023-03" db="EMBL/GenBank/DDBJ databases">
        <title>Altererythrobacter sp. CAU 1644 isolated from sand.</title>
        <authorList>
            <person name="Kim W."/>
        </authorList>
    </citation>
    <scope>NUCLEOTIDE SEQUENCE [LARGE SCALE GENOMIC DNA]</scope>
    <source>
        <strain evidence="1 2">CAU 1644</strain>
    </source>
</reference>
<keyword evidence="2" id="KW-1185">Reference proteome</keyword>
<sequence>MAIFGDLNLTHLEDMDFGQIVETTGGTIVMSPFPNASCTVTGSVIHSGVCQPASFGGSGDNGKIVRIKKPPSARLTLTGPGADMEITNMTIDGSPELQLIQSTPGYSRYRIDSVTGIFEFRVAGTLNVGANQAPGLYTGTFEITIQYD</sequence>
<dbReference type="Proteomes" id="UP001215827">
    <property type="component" value="Chromosome"/>
</dbReference>
<protein>
    <submittedName>
        <fullName evidence="1">DUF4402 domain-containing protein</fullName>
    </submittedName>
</protein>
<dbReference type="RefSeq" id="WP_278017078.1">
    <property type="nucleotide sequence ID" value="NZ_CP121106.1"/>
</dbReference>
<organism evidence="1 2">
    <name type="scientific">Altererythrobacter arenosus</name>
    <dbReference type="NCBI Taxonomy" id="3032592"/>
    <lineage>
        <taxon>Bacteria</taxon>
        <taxon>Pseudomonadati</taxon>
        <taxon>Pseudomonadota</taxon>
        <taxon>Alphaproteobacteria</taxon>
        <taxon>Sphingomonadales</taxon>
        <taxon>Erythrobacteraceae</taxon>
        <taxon>Altererythrobacter</taxon>
    </lineage>
</organism>
<evidence type="ECO:0000313" key="2">
    <source>
        <dbReference type="Proteomes" id="UP001215827"/>
    </source>
</evidence>
<dbReference type="Pfam" id="PF14352">
    <property type="entry name" value="DUF4402"/>
    <property type="match status" value="1"/>
</dbReference>
<dbReference type="InterPro" id="IPR025514">
    <property type="entry name" value="DUF4402"/>
</dbReference>
<name>A0ABY8FTQ3_9SPHN</name>
<gene>
    <name evidence="1" type="ORF">P7228_04810</name>
</gene>